<dbReference type="GO" id="GO:0005737">
    <property type="term" value="C:cytoplasm"/>
    <property type="evidence" value="ECO:0007669"/>
    <property type="project" value="InterPro"/>
</dbReference>
<accession>A0A9W8BH31</accession>
<dbReference type="PANTHER" id="PTHR47524:SF1">
    <property type="entry name" value="20S RRNA ACCUMULATION PROTEIN 4"/>
    <property type="match status" value="1"/>
</dbReference>
<feature type="compositionally biased region" description="Basic and acidic residues" evidence="1">
    <location>
        <begin position="108"/>
        <end position="118"/>
    </location>
</feature>
<evidence type="ECO:0000313" key="3">
    <source>
        <dbReference type="EMBL" id="KAJ2000494.1"/>
    </source>
</evidence>
<feature type="region of interest" description="Disordered" evidence="1">
    <location>
        <begin position="102"/>
        <end position="124"/>
    </location>
</feature>
<dbReference type="PANTHER" id="PTHR47524">
    <property type="entry name" value="20S RRNA ACCUMULATION PROTEIN 4"/>
    <property type="match status" value="1"/>
</dbReference>
<protein>
    <recommendedName>
        <fullName evidence="2">Programmed cell death protein 2 C-terminal domain-containing protein</fullName>
    </recommendedName>
</protein>
<dbReference type="GO" id="GO:0030490">
    <property type="term" value="P:maturation of SSU-rRNA"/>
    <property type="evidence" value="ECO:0007669"/>
    <property type="project" value="TreeGrafter"/>
</dbReference>
<evidence type="ECO:0000313" key="4">
    <source>
        <dbReference type="Proteomes" id="UP001150907"/>
    </source>
</evidence>
<evidence type="ECO:0000259" key="2">
    <source>
        <dbReference type="Pfam" id="PF04194"/>
    </source>
</evidence>
<dbReference type="Pfam" id="PF04194">
    <property type="entry name" value="PDCD2_C"/>
    <property type="match status" value="1"/>
</dbReference>
<dbReference type="AlphaFoldDB" id="A0A9W8BH31"/>
<feature type="region of interest" description="Disordered" evidence="1">
    <location>
        <begin position="356"/>
        <end position="403"/>
    </location>
</feature>
<feature type="domain" description="Programmed cell death protein 2 C-terminal" evidence="2">
    <location>
        <begin position="314"/>
        <end position="494"/>
    </location>
</feature>
<feature type="region of interest" description="Disordered" evidence="1">
    <location>
        <begin position="161"/>
        <end position="192"/>
    </location>
</feature>
<dbReference type="OrthoDB" id="443682at2759"/>
<keyword evidence="4" id="KW-1185">Reference proteome</keyword>
<reference evidence="3" key="1">
    <citation type="submission" date="2022-07" db="EMBL/GenBank/DDBJ databases">
        <title>Phylogenomic reconstructions and comparative analyses of Kickxellomycotina fungi.</title>
        <authorList>
            <person name="Reynolds N.K."/>
            <person name="Stajich J.E."/>
            <person name="Barry K."/>
            <person name="Grigoriev I.V."/>
            <person name="Crous P."/>
            <person name="Smith M.E."/>
        </authorList>
    </citation>
    <scope>NUCLEOTIDE SEQUENCE</scope>
    <source>
        <strain evidence="3">IMI 214461</strain>
    </source>
</reference>
<dbReference type="InterPro" id="IPR007320">
    <property type="entry name" value="PDCD2_C"/>
</dbReference>
<organism evidence="3 4">
    <name type="scientific">Coemansia thaxteri</name>
    <dbReference type="NCBI Taxonomy" id="2663907"/>
    <lineage>
        <taxon>Eukaryota</taxon>
        <taxon>Fungi</taxon>
        <taxon>Fungi incertae sedis</taxon>
        <taxon>Zoopagomycota</taxon>
        <taxon>Kickxellomycotina</taxon>
        <taxon>Kickxellomycetes</taxon>
        <taxon>Kickxellales</taxon>
        <taxon>Kickxellaceae</taxon>
        <taxon>Coemansia</taxon>
    </lineage>
</organism>
<dbReference type="Proteomes" id="UP001150907">
    <property type="component" value="Unassembled WGS sequence"/>
</dbReference>
<gene>
    <name evidence="3" type="ORF">H4R26_004594</name>
</gene>
<feature type="compositionally biased region" description="Polar residues" evidence="1">
    <location>
        <begin position="168"/>
        <end position="180"/>
    </location>
</feature>
<dbReference type="EMBL" id="JANBQF010000524">
    <property type="protein sequence ID" value="KAJ2000494.1"/>
    <property type="molecule type" value="Genomic_DNA"/>
</dbReference>
<name>A0A9W8BH31_9FUNG</name>
<evidence type="ECO:0000256" key="1">
    <source>
        <dbReference type="SAM" id="MobiDB-lite"/>
    </source>
</evidence>
<sequence>MLGYSGGDVDRDDDVDAFTCRLGGAAVWLDSSSAIPDHSSIVCEQCGSEMVMLTQTYAPLDNSPYERVLYVWACNRRACTGKPGAARVVRAHLLNKEYATKLSKRKKATETKPPKGQREAPATKCSLFNRAGTGTAQLDFGSVWRTGASALTTAEGAGLFTGPIFGQKPQSSATSQQSADEPSEPLPMRFGGADQMRDLNQRLDKLNVSSSLKSEPPLEPAWLSHGTERTEWPEAAGCVPAQHLEFEKEQLKGDRIQERYQAEIQLALEKANDDTAGYNGSGHGRKAAKVADVDAGSEWAGEKYERATRPKGTDAAFEHFAYIAGQNPEQVMRYRFGGQPLLYTAQDETARLLSAGAGPAHPMERGTGRAHVSSLIDGRDDSFDEDGGDEEDDDDDDEDSAGARQRMRVYSTAGLPKCPRCNGKRVFEFQLMPALLSVLPLSSHVPAAPVHGGGPPLPSTERLVGGRLLQTLDLGMEFGTMLVFVCENDCHNGKTGAEHLDLGFGSIGAHAGAAYFDELVLVQTESHSD</sequence>
<proteinExistence type="predicted"/>
<comment type="caution">
    <text evidence="3">The sequence shown here is derived from an EMBL/GenBank/DDBJ whole genome shotgun (WGS) entry which is preliminary data.</text>
</comment>
<feature type="compositionally biased region" description="Acidic residues" evidence="1">
    <location>
        <begin position="382"/>
        <end position="400"/>
    </location>
</feature>